<gene>
    <name evidence="2" type="ORF">ONB1V03_LOCUS1681</name>
</gene>
<evidence type="ECO:0000313" key="2">
    <source>
        <dbReference type="EMBL" id="CAD7638936.1"/>
    </source>
</evidence>
<protein>
    <submittedName>
        <fullName evidence="2">Uncharacterized protein</fullName>
    </submittedName>
</protein>
<dbReference type="EMBL" id="CAJPVJ010000326">
    <property type="protein sequence ID" value="CAG2162081.1"/>
    <property type="molecule type" value="Genomic_DNA"/>
</dbReference>
<dbReference type="AlphaFoldDB" id="A0A7R9QAP0"/>
<keyword evidence="3" id="KW-1185">Reference proteome</keyword>
<evidence type="ECO:0000313" key="3">
    <source>
        <dbReference type="Proteomes" id="UP000728032"/>
    </source>
</evidence>
<accession>A0A7R9QAP0</accession>
<sequence>MYKLMICILYSGVYYASKMGVLTGPSLLRHSSCWPSASTSASTPSTEHMNPLSSDGLSDSSLLVSHISTRKMSFSGESLSQNYCKNF</sequence>
<organism evidence="2">
    <name type="scientific">Oppiella nova</name>
    <dbReference type="NCBI Taxonomy" id="334625"/>
    <lineage>
        <taxon>Eukaryota</taxon>
        <taxon>Metazoa</taxon>
        <taxon>Ecdysozoa</taxon>
        <taxon>Arthropoda</taxon>
        <taxon>Chelicerata</taxon>
        <taxon>Arachnida</taxon>
        <taxon>Acari</taxon>
        <taxon>Acariformes</taxon>
        <taxon>Sarcoptiformes</taxon>
        <taxon>Oribatida</taxon>
        <taxon>Brachypylina</taxon>
        <taxon>Oppioidea</taxon>
        <taxon>Oppiidae</taxon>
        <taxon>Oppiella</taxon>
    </lineage>
</organism>
<reference evidence="2" key="1">
    <citation type="submission" date="2020-11" db="EMBL/GenBank/DDBJ databases">
        <authorList>
            <person name="Tran Van P."/>
        </authorList>
    </citation>
    <scope>NUCLEOTIDE SEQUENCE</scope>
</reference>
<dbReference type="EMBL" id="OC915151">
    <property type="protein sequence ID" value="CAD7638936.1"/>
    <property type="molecule type" value="Genomic_DNA"/>
</dbReference>
<dbReference type="Proteomes" id="UP000728032">
    <property type="component" value="Unassembled WGS sequence"/>
</dbReference>
<feature type="region of interest" description="Disordered" evidence="1">
    <location>
        <begin position="35"/>
        <end position="57"/>
    </location>
</feature>
<name>A0A7R9QAP0_9ACAR</name>
<evidence type="ECO:0000256" key="1">
    <source>
        <dbReference type="SAM" id="MobiDB-lite"/>
    </source>
</evidence>
<proteinExistence type="predicted"/>